<feature type="transmembrane region" description="Helical" evidence="1">
    <location>
        <begin position="162"/>
        <end position="184"/>
    </location>
</feature>
<feature type="transmembrane region" description="Helical" evidence="1">
    <location>
        <begin position="68"/>
        <end position="89"/>
    </location>
</feature>
<protein>
    <submittedName>
        <fullName evidence="2">Solute carrier family 10 (Sodium/bile acid cotransporter), member 7</fullName>
    </submittedName>
</protein>
<gene>
    <name evidence="2" type="ORF">SAMN06295910_2648</name>
</gene>
<dbReference type="RefSeq" id="WP_085219185.1">
    <property type="nucleotide sequence ID" value="NZ_LT840185.1"/>
</dbReference>
<feature type="transmembrane region" description="Helical" evidence="1">
    <location>
        <begin position="265"/>
        <end position="287"/>
    </location>
</feature>
<dbReference type="PIRSF" id="PIRSF026166">
    <property type="entry name" value="UCP026166"/>
    <property type="match status" value="1"/>
</dbReference>
<evidence type="ECO:0000313" key="3">
    <source>
        <dbReference type="Proteomes" id="UP000192934"/>
    </source>
</evidence>
<feature type="transmembrane region" description="Helical" evidence="1">
    <location>
        <begin position="196"/>
        <end position="220"/>
    </location>
</feature>
<dbReference type="PANTHER" id="PTHR18640:SF5">
    <property type="entry name" value="SODIUM_BILE ACID COTRANSPORTER 7"/>
    <property type="match status" value="1"/>
</dbReference>
<keyword evidence="1" id="KW-0472">Membrane</keyword>
<feature type="transmembrane region" description="Helical" evidence="1">
    <location>
        <begin position="133"/>
        <end position="156"/>
    </location>
</feature>
<evidence type="ECO:0000256" key="1">
    <source>
        <dbReference type="SAM" id="Phobius"/>
    </source>
</evidence>
<evidence type="ECO:0000313" key="2">
    <source>
        <dbReference type="EMBL" id="SMF77951.1"/>
    </source>
</evidence>
<dbReference type="PANTHER" id="PTHR18640">
    <property type="entry name" value="SOLUTE CARRIER FAMILY 10 MEMBER 7"/>
    <property type="match status" value="1"/>
</dbReference>
<keyword evidence="3" id="KW-1185">Reference proteome</keyword>
<dbReference type="EMBL" id="LT840185">
    <property type="protein sequence ID" value="SMF77951.1"/>
    <property type="molecule type" value="Genomic_DNA"/>
</dbReference>
<proteinExistence type="predicted"/>
<dbReference type="Gene3D" id="1.20.1530.20">
    <property type="match status" value="1"/>
</dbReference>
<name>A0A1X7H1T9_9SPHN</name>
<dbReference type="OrthoDB" id="9792271at2"/>
<keyword evidence="1" id="KW-0812">Transmembrane</keyword>
<feature type="transmembrane region" description="Helical" evidence="1">
    <location>
        <begin position="12"/>
        <end position="33"/>
    </location>
</feature>
<feature type="transmembrane region" description="Helical" evidence="1">
    <location>
        <begin position="293"/>
        <end position="317"/>
    </location>
</feature>
<organism evidence="2 3">
    <name type="scientific">Allosphingosinicella indica</name>
    <dbReference type="NCBI Taxonomy" id="941907"/>
    <lineage>
        <taxon>Bacteria</taxon>
        <taxon>Pseudomonadati</taxon>
        <taxon>Pseudomonadota</taxon>
        <taxon>Alphaproteobacteria</taxon>
        <taxon>Sphingomonadales</taxon>
        <taxon>Sphingomonadaceae</taxon>
        <taxon>Allosphingosinicella</taxon>
    </lineage>
</organism>
<dbReference type="AlphaFoldDB" id="A0A1X7H1T9"/>
<dbReference type="Pfam" id="PF13593">
    <property type="entry name" value="SBF_like"/>
    <property type="match status" value="1"/>
</dbReference>
<feature type="transmembrane region" description="Helical" evidence="1">
    <location>
        <begin position="232"/>
        <end position="253"/>
    </location>
</feature>
<sequence>MPRLIDRILPDRFILWLLATVGVATLLPVRGIAADVAEWATLAAIFLLFFLHGARLPREALVKGFTDWRLHLAIFAATFILFPIAGLALSRLLPGLFSPEIWTGILFLCALPSTVQSSIAYTSMAGGNVAGAVAAAAGSQLLGVFLTPLLLGALLAAQGSGIALGGIWKIVLTLFVPFVFGHLLRPTMLGVIERHPNLVFAVDKGTILLAVYAAFSAAMLDGLWQRVPPAEIGVVAGFVTVLLVAALGATAAIGRLGGFAREDRVAILFCGTFKSVVSGVPMAHILFPGAAAGFVILPIMLYHAAQLVACAWVAAWMGQRVPSAERT</sequence>
<accession>A0A1X7H1T9</accession>
<dbReference type="Proteomes" id="UP000192934">
    <property type="component" value="Chromosome I"/>
</dbReference>
<feature type="transmembrane region" description="Helical" evidence="1">
    <location>
        <begin position="39"/>
        <end position="56"/>
    </location>
</feature>
<dbReference type="GO" id="GO:0005886">
    <property type="term" value="C:plasma membrane"/>
    <property type="evidence" value="ECO:0007669"/>
    <property type="project" value="TreeGrafter"/>
</dbReference>
<keyword evidence="1" id="KW-1133">Transmembrane helix</keyword>
<dbReference type="InterPro" id="IPR038770">
    <property type="entry name" value="Na+/solute_symporter_sf"/>
</dbReference>
<dbReference type="STRING" id="941907.SAMN06295910_2648"/>
<reference evidence="3" key="1">
    <citation type="submission" date="2017-04" db="EMBL/GenBank/DDBJ databases">
        <authorList>
            <person name="Varghese N."/>
            <person name="Submissions S."/>
        </authorList>
    </citation>
    <scope>NUCLEOTIDE SEQUENCE [LARGE SCALE GENOMIC DNA]</scope>
    <source>
        <strain evidence="3">Dd16</strain>
    </source>
</reference>
<feature type="transmembrane region" description="Helical" evidence="1">
    <location>
        <begin position="101"/>
        <end position="121"/>
    </location>
</feature>
<dbReference type="InterPro" id="IPR016833">
    <property type="entry name" value="Put_Na-Bile_cotransptr"/>
</dbReference>